<feature type="compositionally biased region" description="Polar residues" evidence="8">
    <location>
        <begin position="331"/>
        <end position="347"/>
    </location>
</feature>
<keyword evidence="2" id="KW-0217">Developmental protein</keyword>
<keyword evidence="7" id="KW-0539">Nucleus</keyword>
<evidence type="ECO:0000256" key="5">
    <source>
        <dbReference type="ARBA" id="ARBA00023089"/>
    </source>
</evidence>
<feature type="compositionally biased region" description="Polar residues" evidence="8">
    <location>
        <begin position="243"/>
        <end position="253"/>
    </location>
</feature>
<gene>
    <name evidence="11" type="ORF">C2S53_001964</name>
</gene>
<dbReference type="Proteomes" id="UP001190926">
    <property type="component" value="Unassembled WGS sequence"/>
</dbReference>
<feature type="compositionally biased region" description="Pro residues" evidence="8">
    <location>
        <begin position="1215"/>
        <end position="1252"/>
    </location>
</feature>
<keyword evidence="12" id="KW-1185">Reference proteome</keyword>
<dbReference type="PANTHER" id="PTHR12550:SF70">
    <property type="entry name" value="JIL-1 ANCHORING AND STABILIZING PROTEIN, ISOFORM A"/>
    <property type="match status" value="1"/>
</dbReference>
<feature type="region of interest" description="Disordered" evidence="8">
    <location>
        <begin position="312"/>
        <end position="376"/>
    </location>
</feature>
<evidence type="ECO:0000313" key="11">
    <source>
        <dbReference type="EMBL" id="KAH6837879.1"/>
    </source>
</evidence>
<feature type="compositionally biased region" description="Polar residues" evidence="8">
    <location>
        <begin position="1454"/>
        <end position="1464"/>
    </location>
</feature>
<dbReference type="GO" id="GO:0005634">
    <property type="term" value="C:nucleus"/>
    <property type="evidence" value="ECO:0007669"/>
    <property type="project" value="UniProtKB-SubCell"/>
</dbReference>
<accession>A0AAD4PEX5</accession>
<dbReference type="PROSITE" id="PS51391">
    <property type="entry name" value="CID"/>
    <property type="match status" value="1"/>
</dbReference>
<dbReference type="Pfam" id="PF00855">
    <property type="entry name" value="PWWP"/>
    <property type="match status" value="1"/>
</dbReference>
<dbReference type="InterPro" id="IPR006569">
    <property type="entry name" value="CID_dom"/>
</dbReference>
<feature type="compositionally biased region" description="Low complexity" evidence="8">
    <location>
        <begin position="610"/>
        <end position="621"/>
    </location>
</feature>
<evidence type="ECO:0000256" key="6">
    <source>
        <dbReference type="ARBA" id="ARBA00023163"/>
    </source>
</evidence>
<dbReference type="Pfam" id="PF04818">
    <property type="entry name" value="CID"/>
    <property type="match status" value="1"/>
</dbReference>
<keyword evidence="4" id="KW-0805">Transcription regulation</keyword>
<feature type="domain" description="PWWP" evidence="9">
    <location>
        <begin position="20"/>
        <end position="66"/>
    </location>
</feature>
<sequence>MAPGRKRGAKGVKTKSELSLGDLVLAKVKGFPAWPAKISRPEDWQRVPDPKKCFVQFFGTLEIAFVAPVDIQVFTNEAKNKLSARCQGKTVKYFAKAVKEICEEFEELQRKKLSGVRDDNRTQSHPSEARSVDPVVDEALDINRNNMIGPECKLETKESGDLSSGLEHCSQKQDEVECHDTKPYLSDDVNHRLPLPVSSGKRNKLSSNHNNVVKDSLSVSSPSHRSLKKEYPLDIKVKGRCSDGSQNELTNGNRPKVAIGSKKKSEGAVLRNGGSDVPHDHSEEVMRRKIASSGSMKLSSLDIPKLSLDVGSQKKEKRLMKEKRHSESADDGQQQDSKVNFEANNDAISRKKFKVQHGREKQGFQTNEASSPAKISKTADMGKDANLIKAQINCKSDSRSPNVIDDKIASKEPKRFTSVGKAEVRRPRRVPIINESESNHYSDGEDLPPIKRHRRELETVPGSALTSENRSGTSVSHKSDLVLPGKVLSPVMQLPTKRRSVRLCDDDDDDESPKTPIHGGTTSKVSVKPRVSDSKKKSLTHGESYVPDPTVLKNSGQVDNGLKEQVQSGRLVNRLLSPAAQQGMEKRTRESSAAHVSPSPQQLDSEKLAPVEVKPVSVSPKRSPKSVGGGRLSVELESKQPNKTPSSDSRKKTPAGDNKNATSSDRSNLFPNQSISERSKQPSSGEKKKTTPKSDSWRINDSGCVVGASNEKTASVRERLNAGKDNKTSYAVDSKISDSVKSMKHLLAAAQARKRQAHFQNSYGNAFLFSIPDIDMPGRGPSPATAALAFEASITLQPDGLGSHPNSPCSNVHQIPSNSQHENDELEERRVSSGHQGTGSSLSGGTEAAVARDAFEGMIETLSRTKESIARATRLAIDCAKYGLANEVVELLIQKLENEPSLHRRVDLFFLVDSITQCSNSQRGASYVSTVQAALPRLIGAAAPAGAGAQENRRQCRKVLGLWLERKILPETVLRRYMDDIGVVNDDTSISLRRPSRAERSIDDPIREMEGMVVDEYGSNAMFQLPGLLSANVFEEDEEDEDASDTNLCMRVDDKSPSKHTPTTGRDPENYAVTPSDRRHCILEEVDGELEMEDVSGHQKDERPLITNGSVELASFEPNSDGIFESSSNISTEWLPSPEGSPPLPPGSPPGTPPLPTSPPPSSSPPPPPPPPSSPPPPPPPPITHQHPFPQLLVSPHQPPVGPTPPVGPSLRPAGPSPPVGPPPQHLRLPLPPLGPHPPPFGPPPPLGPPAPLLSQQSFPPQPPLVSQKNMPPLPSTLPLSPRSAYQPPHLPHDVGATPTGNQQRHVEYGEDDAYMNTQASQHRQQYLPGSVPFSQRPVHPELPSQRPPSHFPYTNSAQQHQYPSYSLPNFSDGPRRYIADEQWRMQGNEFNADHPRGGWMPGGRSCSGPPYSHEGYHERPPANTINFQHSTPNTLPSSGQMPVHGVPMMASRPNMSAVNWRPS</sequence>
<evidence type="ECO:0008006" key="13">
    <source>
        <dbReference type="Google" id="ProtNLM"/>
    </source>
</evidence>
<protein>
    <recommendedName>
        <fullName evidence="13">ENHANCER OF AG-4 protein 2</fullName>
    </recommendedName>
</protein>
<feature type="compositionally biased region" description="Pro residues" evidence="8">
    <location>
        <begin position="1139"/>
        <end position="1183"/>
    </location>
</feature>
<feature type="compositionally biased region" description="Polar residues" evidence="8">
    <location>
        <begin position="1125"/>
        <end position="1134"/>
    </location>
</feature>
<dbReference type="Gene3D" id="1.25.40.90">
    <property type="match status" value="1"/>
</dbReference>
<organism evidence="11 12">
    <name type="scientific">Perilla frutescens var. hirtella</name>
    <name type="common">Perilla citriodora</name>
    <name type="synonym">Perilla setoyensis</name>
    <dbReference type="NCBI Taxonomy" id="608512"/>
    <lineage>
        <taxon>Eukaryota</taxon>
        <taxon>Viridiplantae</taxon>
        <taxon>Streptophyta</taxon>
        <taxon>Embryophyta</taxon>
        <taxon>Tracheophyta</taxon>
        <taxon>Spermatophyta</taxon>
        <taxon>Magnoliopsida</taxon>
        <taxon>eudicotyledons</taxon>
        <taxon>Gunneridae</taxon>
        <taxon>Pentapetalae</taxon>
        <taxon>asterids</taxon>
        <taxon>lamiids</taxon>
        <taxon>Lamiales</taxon>
        <taxon>Lamiaceae</taxon>
        <taxon>Nepetoideae</taxon>
        <taxon>Elsholtzieae</taxon>
        <taxon>Perilla</taxon>
    </lineage>
</organism>
<feature type="compositionally biased region" description="Basic and acidic residues" evidence="8">
    <location>
        <begin position="277"/>
        <end position="287"/>
    </location>
</feature>
<feature type="compositionally biased region" description="Polar residues" evidence="8">
    <location>
        <begin position="464"/>
        <end position="476"/>
    </location>
</feature>
<dbReference type="GO" id="GO:0009908">
    <property type="term" value="P:flower development"/>
    <property type="evidence" value="ECO:0007669"/>
    <property type="project" value="UniProtKB-KW"/>
</dbReference>
<feature type="region of interest" description="Disordered" evidence="8">
    <location>
        <begin position="799"/>
        <end position="847"/>
    </location>
</feature>
<feature type="region of interest" description="Disordered" evidence="8">
    <location>
        <begin position="579"/>
        <end position="704"/>
    </location>
</feature>
<feature type="compositionally biased region" description="Polar residues" evidence="8">
    <location>
        <begin position="833"/>
        <end position="844"/>
    </location>
</feature>
<keyword evidence="5" id="KW-0287">Flowering</keyword>
<proteinExistence type="predicted"/>
<dbReference type="InterPro" id="IPR000313">
    <property type="entry name" value="PWWP_dom"/>
</dbReference>
<dbReference type="FunFam" id="1.25.40.90:FF:000037">
    <property type="entry name" value="Enhancer of ag-4 2"/>
    <property type="match status" value="1"/>
</dbReference>
<feature type="compositionally biased region" description="Pro residues" evidence="8">
    <location>
        <begin position="1197"/>
        <end position="1208"/>
    </location>
</feature>
<comment type="subcellular location">
    <subcellularLocation>
        <location evidence="1">Nucleus</location>
    </subcellularLocation>
</comment>
<dbReference type="EMBL" id="SDAM02000006">
    <property type="protein sequence ID" value="KAH6837879.1"/>
    <property type="molecule type" value="Genomic_DNA"/>
</dbReference>
<evidence type="ECO:0000259" key="10">
    <source>
        <dbReference type="PROSITE" id="PS51391"/>
    </source>
</evidence>
<dbReference type="Gene3D" id="2.30.30.140">
    <property type="match status" value="1"/>
</dbReference>
<feature type="compositionally biased region" description="Polar residues" evidence="8">
    <location>
        <begin position="804"/>
        <end position="820"/>
    </location>
</feature>
<feature type="compositionally biased region" description="Polar residues" evidence="8">
    <location>
        <begin position="659"/>
        <end position="676"/>
    </location>
</feature>
<feature type="compositionally biased region" description="Polar residues" evidence="8">
    <location>
        <begin position="1424"/>
        <end position="1441"/>
    </location>
</feature>
<dbReference type="InterPro" id="IPR008942">
    <property type="entry name" value="ENTH_VHS"/>
</dbReference>
<feature type="region of interest" description="Disordered" evidence="8">
    <location>
        <begin position="459"/>
        <end position="557"/>
    </location>
</feature>
<dbReference type="GO" id="GO:0006397">
    <property type="term" value="P:mRNA processing"/>
    <property type="evidence" value="ECO:0007669"/>
    <property type="project" value="UniProtKB-KW"/>
</dbReference>
<feature type="region of interest" description="Disordered" evidence="8">
    <location>
        <begin position="432"/>
        <end position="451"/>
    </location>
</feature>
<dbReference type="SMART" id="SM00582">
    <property type="entry name" value="RPR"/>
    <property type="match status" value="1"/>
</dbReference>
<feature type="domain" description="CID" evidence="10">
    <location>
        <begin position="847"/>
        <end position="985"/>
    </location>
</feature>
<feature type="region of interest" description="Disordered" evidence="8">
    <location>
        <begin position="1116"/>
        <end position="1374"/>
    </location>
</feature>
<evidence type="ECO:0000313" key="12">
    <source>
        <dbReference type="Proteomes" id="UP001190926"/>
    </source>
</evidence>
<evidence type="ECO:0000256" key="1">
    <source>
        <dbReference type="ARBA" id="ARBA00004123"/>
    </source>
</evidence>
<feature type="compositionally biased region" description="Basic and acidic residues" evidence="8">
    <location>
        <begin position="821"/>
        <end position="831"/>
    </location>
</feature>
<dbReference type="SUPFAM" id="SSF63748">
    <property type="entry name" value="Tudor/PWWP/MBT"/>
    <property type="match status" value="1"/>
</dbReference>
<evidence type="ECO:0000256" key="8">
    <source>
        <dbReference type="SAM" id="MobiDB-lite"/>
    </source>
</evidence>
<reference evidence="11 12" key="1">
    <citation type="journal article" date="2021" name="Nat. Commun.">
        <title>Incipient diploidization of the medicinal plant Perilla within 10,000 years.</title>
        <authorList>
            <person name="Zhang Y."/>
            <person name="Shen Q."/>
            <person name="Leng L."/>
            <person name="Zhang D."/>
            <person name="Chen S."/>
            <person name="Shi Y."/>
            <person name="Ning Z."/>
            <person name="Chen S."/>
        </authorList>
    </citation>
    <scope>NUCLEOTIDE SEQUENCE [LARGE SCALE GENOMIC DNA]</scope>
    <source>
        <strain evidence="12">cv. PC099</strain>
    </source>
</reference>
<feature type="region of interest" description="Disordered" evidence="8">
    <location>
        <begin position="182"/>
        <end position="297"/>
    </location>
</feature>
<keyword evidence="6" id="KW-0804">Transcription</keyword>
<comment type="caution">
    <text evidence="11">The sequence shown here is derived from an EMBL/GenBank/DDBJ whole genome shotgun (WGS) entry which is preliminary data.</text>
</comment>
<feature type="region of interest" description="Disordered" evidence="8">
    <location>
        <begin position="1406"/>
        <end position="1464"/>
    </location>
</feature>
<evidence type="ECO:0000256" key="7">
    <source>
        <dbReference type="ARBA" id="ARBA00023242"/>
    </source>
</evidence>
<feature type="compositionally biased region" description="Polar residues" evidence="8">
    <location>
        <begin position="1353"/>
        <end position="1370"/>
    </location>
</feature>
<evidence type="ECO:0000256" key="4">
    <source>
        <dbReference type="ARBA" id="ARBA00023015"/>
    </source>
</evidence>
<feature type="region of interest" description="Disordered" evidence="8">
    <location>
        <begin position="1036"/>
        <end position="1079"/>
    </location>
</feature>
<dbReference type="SMART" id="SM00293">
    <property type="entry name" value="PWWP"/>
    <property type="match status" value="1"/>
</dbReference>
<feature type="compositionally biased region" description="Basic and acidic residues" evidence="8">
    <location>
        <begin position="228"/>
        <end position="241"/>
    </location>
</feature>
<evidence type="ECO:0000256" key="2">
    <source>
        <dbReference type="ARBA" id="ARBA00022473"/>
    </source>
</evidence>
<name>A0AAD4PEX5_PERFH</name>
<feature type="compositionally biased region" description="Basic and acidic residues" evidence="8">
    <location>
        <begin position="677"/>
        <end position="689"/>
    </location>
</feature>
<evidence type="ECO:0000259" key="9">
    <source>
        <dbReference type="PROSITE" id="PS50812"/>
    </source>
</evidence>
<feature type="compositionally biased region" description="Polar residues" evidence="8">
    <location>
        <begin position="1316"/>
        <end position="1325"/>
    </location>
</feature>
<dbReference type="PROSITE" id="PS50812">
    <property type="entry name" value="PWWP"/>
    <property type="match status" value="1"/>
</dbReference>
<evidence type="ECO:0000256" key="3">
    <source>
        <dbReference type="ARBA" id="ARBA00022664"/>
    </source>
</evidence>
<dbReference type="PANTHER" id="PTHR12550">
    <property type="entry name" value="HEPATOMA-DERIVED GROWTH FACTOR-RELATED"/>
    <property type="match status" value="1"/>
</dbReference>
<keyword evidence="3" id="KW-0507">mRNA processing</keyword>